<sequence length="268" mass="29539">MKKRFTLLSVFAITVSSFFAGCTKDGAVNIFSIDDDKTLGLQTKQQIESNPSEFPILSPSAYPAIYSYLNGMRDDILNSGKVTYRNEFSWEVYVIKRDDVVNAFCTPGGYIYIYTGLIKYLDHKSSLAGVLGHEMAHADKRHSTNQLTKAYGVQALLDVVVGKNQNLLTQIASELVTLQFSRSDESQADEYSVVYLCPTKYRANGAADFFEKIIAQGGSQPPAFLSTHPNPDNRVANINQHATDGGCTSTITTQEDDAAYVAFRNSLP</sequence>
<keyword evidence="10" id="KW-1185">Reference proteome</keyword>
<evidence type="ECO:0000259" key="8">
    <source>
        <dbReference type="Pfam" id="PF01435"/>
    </source>
</evidence>
<comment type="caution">
    <text evidence="9">The sequence shown here is derived from an EMBL/GenBank/DDBJ whole genome shotgun (WGS) entry which is preliminary data.</text>
</comment>
<dbReference type="GO" id="GO:0051603">
    <property type="term" value="P:proteolysis involved in protein catabolic process"/>
    <property type="evidence" value="ECO:0007669"/>
    <property type="project" value="TreeGrafter"/>
</dbReference>
<dbReference type="Proteomes" id="UP000323632">
    <property type="component" value="Unassembled WGS sequence"/>
</dbReference>
<dbReference type="AlphaFoldDB" id="A0A5M6CP92"/>
<reference evidence="9 10" key="1">
    <citation type="submission" date="2019-09" db="EMBL/GenBank/DDBJ databases">
        <title>Genome sequence and assembly of Taibaiella sp.</title>
        <authorList>
            <person name="Chhetri G."/>
        </authorList>
    </citation>
    <scope>NUCLEOTIDE SEQUENCE [LARGE SCALE GENOMIC DNA]</scope>
    <source>
        <strain evidence="9 10">KVB11</strain>
    </source>
</reference>
<evidence type="ECO:0000256" key="7">
    <source>
        <dbReference type="SAM" id="SignalP"/>
    </source>
</evidence>
<dbReference type="InterPro" id="IPR001915">
    <property type="entry name" value="Peptidase_M48"/>
</dbReference>
<dbReference type="PANTHER" id="PTHR22726">
    <property type="entry name" value="METALLOENDOPEPTIDASE OMA1"/>
    <property type="match status" value="1"/>
</dbReference>
<evidence type="ECO:0000313" key="9">
    <source>
        <dbReference type="EMBL" id="KAA5536793.1"/>
    </source>
</evidence>
<feature type="signal peptide" evidence="7">
    <location>
        <begin position="1"/>
        <end position="20"/>
    </location>
</feature>
<evidence type="ECO:0000313" key="10">
    <source>
        <dbReference type="Proteomes" id="UP000323632"/>
    </source>
</evidence>
<dbReference type="RefSeq" id="WP_150031370.1">
    <property type="nucleotide sequence ID" value="NZ_VWSH01000001.1"/>
</dbReference>
<dbReference type="EMBL" id="VWSH01000001">
    <property type="protein sequence ID" value="KAA5536793.1"/>
    <property type="molecule type" value="Genomic_DNA"/>
</dbReference>
<dbReference type="InterPro" id="IPR051156">
    <property type="entry name" value="Mito/Outer_Membr_Metalloprot"/>
</dbReference>
<dbReference type="PANTHER" id="PTHR22726:SF1">
    <property type="entry name" value="METALLOENDOPEPTIDASE OMA1, MITOCHONDRIAL"/>
    <property type="match status" value="1"/>
</dbReference>
<keyword evidence="7" id="KW-0732">Signal</keyword>
<evidence type="ECO:0000256" key="1">
    <source>
        <dbReference type="ARBA" id="ARBA00022670"/>
    </source>
</evidence>
<dbReference type="GO" id="GO:0046872">
    <property type="term" value="F:metal ion binding"/>
    <property type="evidence" value="ECO:0007669"/>
    <property type="project" value="UniProtKB-KW"/>
</dbReference>
<comment type="cofactor">
    <cofactor evidence="6">
        <name>Zn(2+)</name>
        <dbReference type="ChEBI" id="CHEBI:29105"/>
    </cofactor>
    <text evidence="6">Binds 1 zinc ion per subunit.</text>
</comment>
<evidence type="ECO:0000256" key="6">
    <source>
        <dbReference type="RuleBase" id="RU003983"/>
    </source>
</evidence>
<dbReference type="Gene3D" id="3.30.2010.10">
    <property type="entry name" value="Metalloproteases ('zincins'), catalytic domain"/>
    <property type="match status" value="1"/>
</dbReference>
<keyword evidence="1 6" id="KW-0645">Protease</keyword>
<keyword evidence="3 6" id="KW-0378">Hydrolase</keyword>
<keyword evidence="2" id="KW-0479">Metal-binding</keyword>
<feature type="domain" description="Peptidase M48" evidence="8">
    <location>
        <begin position="87"/>
        <end position="240"/>
    </location>
</feature>
<dbReference type="Pfam" id="PF01435">
    <property type="entry name" value="Peptidase_M48"/>
    <property type="match status" value="1"/>
</dbReference>
<evidence type="ECO:0000256" key="2">
    <source>
        <dbReference type="ARBA" id="ARBA00022723"/>
    </source>
</evidence>
<evidence type="ECO:0000256" key="5">
    <source>
        <dbReference type="ARBA" id="ARBA00023049"/>
    </source>
</evidence>
<protein>
    <submittedName>
        <fullName evidence="9">M48 family metalloprotease</fullName>
    </submittedName>
</protein>
<dbReference type="GO" id="GO:0016020">
    <property type="term" value="C:membrane"/>
    <property type="evidence" value="ECO:0007669"/>
    <property type="project" value="TreeGrafter"/>
</dbReference>
<dbReference type="PROSITE" id="PS51257">
    <property type="entry name" value="PROKAR_LIPOPROTEIN"/>
    <property type="match status" value="1"/>
</dbReference>
<keyword evidence="5 6" id="KW-0482">Metalloprotease</keyword>
<proteinExistence type="inferred from homology"/>
<feature type="chain" id="PRO_5024403069" evidence="7">
    <location>
        <begin position="21"/>
        <end position="268"/>
    </location>
</feature>
<name>A0A5M6CP92_9BACT</name>
<evidence type="ECO:0000256" key="4">
    <source>
        <dbReference type="ARBA" id="ARBA00022833"/>
    </source>
</evidence>
<dbReference type="GO" id="GO:0004222">
    <property type="term" value="F:metalloendopeptidase activity"/>
    <property type="evidence" value="ECO:0007669"/>
    <property type="project" value="InterPro"/>
</dbReference>
<gene>
    <name evidence="9" type="ORF">F0919_03735</name>
</gene>
<accession>A0A5M6CP92</accession>
<keyword evidence="4 6" id="KW-0862">Zinc</keyword>
<organism evidence="9 10">
    <name type="scientific">Taibaiella lutea</name>
    <dbReference type="NCBI Taxonomy" id="2608001"/>
    <lineage>
        <taxon>Bacteria</taxon>
        <taxon>Pseudomonadati</taxon>
        <taxon>Bacteroidota</taxon>
        <taxon>Chitinophagia</taxon>
        <taxon>Chitinophagales</taxon>
        <taxon>Chitinophagaceae</taxon>
        <taxon>Taibaiella</taxon>
    </lineage>
</organism>
<evidence type="ECO:0000256" key="3">
    <source>
        <dbReference type="ARBA" id="ARBA00022801"/>
    </source>
</evidence>
<comment type="similarity">
    <text evidence="6">Belongs to the peptidase M48 family.</text>
</comment>